<name>A0A371JMR7_9FLAO</name>
<organism evidence="1 2">
    <name type="scientific">Flagellimonas nanhaiensis</name>
    <dbReference type="NCBI Taxonomy" id="2292706"/>
    <lineage>
        <taxon>Bacteria</taxon>
        <taxon>Pseudomonadati</taxon>
        <taxon>Bacteroidota</taxon>
        <taxon>Flavobacteriia</taxon>
        <taxon>Flavobacteriales</taxon>
        <taxon>Flavobacteriaceae</taxon>
        <taxon>Flagellimonas</taxon>
    </lineage>
</organism>
<accession>A0A371JMR7</accession>
<reference evidence="1 2" key="1">
    <citation type="submission" date="2018-08" db="EMBL/GenBank/DDBJ databases">
        <title>Muricauda nanhaiensis sp. nov., isolated from seawater of the South China Sea.</title>
        <authorList>
            <person name="Dang Y."/>
        </authorList>
    </citation>
    <scope>NUCLEOTIDE SEQUENCE [LARGE SCALE GENOMIC DNA]</scope>
    <source>
        <strain evidence="1 2">SM1704</strain>
    </source>
</reference>
<protein>
    <submittedName>
        <fullName evidence="1">Uncharacterized protein</fullName>
    </submittedName>
</protein>
<evidence type="ECO:0000313" key="1">
    <source>
        <dbReference type="EMBL" id="RDY58433.1"/>
    </source>
</evidence>
<dbReference type="InterPro" id="IPR008964">
    <property type="entry name" value="Invasin/intimin_cell_adhesion"/>
</dbReference>
<dbReference type="OrthoDB" id="980944at2"/>
<dbReference type="InterPro" id="IPR013783">
    <property type="entry name" value="Ig-like_fold"/>
</dbReference>
<proteinExistence type="predicted"/>
<dbReference type="RefSeq" id="WP_116185422.1">
    <property type="nucleotide sequence ID" value="NZ_QTJX01000004.1"/>
</dbReference>
<dbReference type="Proteomes" id="UP000261828">
    <property type="component" value="Unassembled WGS sequence"/>
</dbReference>
<dbReference type="AlphaFoldDB" id="A0A371JMR7"/>
<dbReference type="Gene3D" id="2.60.40.10">
    <property type="entry name" value="Immunoglobulins"/>
    <property type="match status" value="1"/>
</dbReference>
<comment type="caution">
    <text evidence="1">The sequence shown here is derived from an EMBL/GenBank/DDBJ whole genome shotgun (WGS) entry which is preliminary data.</text>
</comment>
<keyword evidence="2" id="KW-1185">Reference proteome</keyword>
<dbReference type="SUPFAM" id="SSF49373">
    <property type="entry name" value="Invasin/intimin cell-adhesion fragments"/>
    <property type="match status" value="1"/>
</dbReference>
<gene>
    <name evidence="1" type="ORF">DX873_15645</name>
</gene>
<evidence type="ECO:0000313" key="2">
    <source>
        <dbReference type="Proteomes" id="UP000261828"/>
    </source>
</evidence>
<dbReference type="EMBL" id="QTJX01000004">
    <property type="protein sequence ID" value="RDY58433.1"/>
    <property type="molecule type" value="Genomic_DNA"/>
</dbReference>
<sequence>MKRFSLLLVVYACLLGCSEPSLKKVVELDGGLSLVSKQLEFTSGTPIQLSFEEEKRKNLLLVVQNGWGTTVLYPDMDSKQMVFTLPNFMTKKAGWVDWQLKYLENEVSTGAFLITPNPVKGKDMEVYVGPTDIFADGKDHTMMVALPQDKYGNPMPDGSQVITTLKTKGRFSTDTLRSENMYAFKYITAGKSKDTYFIGAHYGDQASKEFTVGVLPTHATDFSIEVNRVHSFADGNQIVSFTTTPIKDGNSNIVADGTLVNFLVKDDSDNYLKTIGQTINGVATGKLLHPEKPSHWIVKANVSGSANSNILEVNFEEAVSDFSIQLSKDGQQLSIGPIQGYMQQLVPDGSLITVEIQNQEGTTIHEIETTSRKGRALLDLPDFFDEKLHNMLVAVGGTTKQIGKESK</sequence>